<keyword evidence="3" id="KW-0472">Membrane</keyword>
<dbReference type="EMBL" id="LR787393">
    <property type="protein sequence ID" value="CAB3263255.1"/>
    <property type="molecule type" value="mRNA"/>
</dbReference>
<proteinExistence type="evidence at transcript level"/>
<feature type="region of interest" description="Disordered" evidence="2">
    <location>
        <begin position="1"/>
        <end position="30"/>
    </location>
</feature>
<evidence type="ECO:0000256" key="2">
    <source>
        <dbReference type="SAM" id="MobiDB-lite"/>
    </source>
</evidence>
<protein>
    <submittedName>
        <fullName evidence="4">Uncharacterized protein LOC108949438</fullName>
    </submittedName>
</protein>
<accession>A0A6F9DK24</accession>
<organism evidence="4">
    <name type="scientific">Phallusia mammillata</name>
    <dbReference type="NCBI Taxonomy" id="59560"/>
    <lineage>
        <taxon>Eukaryota</taxon>
        <taxon>Metazoa</taxon>
        <taxon>Chordata</taxon>
        <taxon>Tunicata</taxon>
        <taxon>Ascidiacea</taxon>
        <taxon>Phlebobranchia</taxon>
        <taxon>Ascidiidae</taxon>
        <taxon>Phallusia</taxon>
    </lineage>
</organism>
<feature type="transmembrane region" description="Helical" evidence="3">
    <location>
        <begin position="37"/>
        <end position="56"/>
    </location>
</feature>
<evidence type="ECO:0000313" key="4">
    <source>
        <dbReference type="EMBL" id="CAB3263255.1"/>
    </source>
</evidence>
<evidence type="ECO:0000256" key="3">
    <source>
        <dbReference type="SAM" id="Phobius"/>
    </source>
</evidence>
<keyword evidence="1" id="KW-0175">Coiled coil</keyword>
<name>A0A6F9DK24_9ASCI</name>
<reference evidence="4" key="1">
    <citation type="submission" date="2020-04" db="EMBL/GenBank/DDBJ databases">
        <authorList>
            <person name="Neveu A P."/>
        </authorList>
    </citation>
    <scope>NUCLEOTIDE SEQUENCE</scope>
    <source>
        <tissue evidence="4">Whole embryo</tissue>
    </source>
</reference>
<gene>
    <name evidence="4" type="primary">LOC108949438</name>
</gene>
<feature type="coiled-coil region" evidence="1">
    <location>
        <begin position="238"/>
        <end position="279"/>
    </location>
</feature>
<feature type="coiled-coil region" evidence="1">
    <location>
        <begin position="56"/>
        <end position="107"/>
    </location>
</feature>
<keyword evidence="3" id="KW-0812">Transmembrane</keyword>
<evidence type="ECO:0000256" key="1">
    <source>
        <dbReference type="SAM" id="Coils"/>
    </source>
</evidence>
<dbReference type="AlphaFoldDB" id="A0A6F9DK24"/>
<keyword evidence="3" id="KW-1133">Transmembrane helix</keyword>
<sequence>MAKKDRKSDAAYVPSQTSGNGPRPKQQYDGGNTSSSVWLIMFLITAGTGAGFYYFFEEMKSANEALLVQLEQVTKELNSVSSFRSEANKMREEISALSSLHKSLKELETKQSELVGSIQTLSKDSKSMQSGLHENSREITALNEKQTETKQFITDIQTQFSDLSGNVKLFSENLDKFQSSQSEQSEKIEIIIEQQSTTNDAVEGLRNKVAQVETKASGEIRDFLAVVDANMEGITNDISRLSAQDQSYEQQNNKLEENLKLVQNKFANLEEKVKQSEDSSLAKHAEAKDLVLKVEEKVSAIQQTGARHMNDLTREVEEIKRSSGGLKQANEDMKNLVKDEVANSVSGVVSELQRFKGTFDILSTRQEGFEESVKSLELKSLTASDVNEMRSEIATLTDQAAKSNEAFLGVKNAIDQSGSSIEAKISTLTGHVRASKDDVSAMRDEVTSMNEAVLRIKAQADQAQAIADNVNADLNALKDQLKQKV</sequence>